<dbReference type="GO" id="GO:0018826">
    <property type="term" value="F:methionine gamma-lyase activity"/>
    <property type="evidence" value="ECO:0007669"/>
    <property type="project" value="UniProtKB-EC"/>
</dbReference>
<comment type="similarity">
    <text evidence="2">Belongs to the trans-sulfuration enzymes family. L-methionine gamma-lyase subfamily.</text>
</comment>
<dbReference type="EMBL" id="HF563609">
    <property type="protein sequence ID" value="CCP25162.1"/>
    <property type="molecule type" value="Genomic_DNA"/>
</dbReference>
<dbReference type="FunFam" id="3.90.1150.10:FF:000008">
    <property type="entry name" value="Cystathionine gamma-synthase"/>
    <property type="match status" value="1"/>
</dbReference>
<dbReference type="InterPro" id="IPR015424">
    <property type="entry name" value="PyrdxlP-dep_Trfase"/>
</dbReference>
<dbReference type="InterPro" id="IPR015422">
    <property type="entry name" value="PyrdxlP-dep_Trfase_small"/>
</dbReference>
<comment type="catalytic activity">
    <reaction evidence="9">
        <text>L-homocysteine + H2O = 2-oxobutanoate + hydrogen sulfide + NH4(+) + H(+)</text>
        <dbReference type="Rhea" id="RHEA:14501"/>
        <dbReference type="ChEBI" id="CHEBI:15377"/>
        <dbReference type="ChEBI" id="CHEBI:15378"/>
        <dbReference type="ChEBI" id="CHEBI:16763"/>
        <dbReference type="ChEBI" id="CHEBI:28938"/>
        <dbReference type="ChEBI" id="CHEBI:29919"/>
        <dbReference type="ChEBI" id="CHEBI:58199"/>
        <dbReference type="EC" id="4.4.1.2"/>
    </reaction>
    <physiologicalReaction direction="left-to-right" evidence="9">
        <dbReference type="Rhea" id="RHEA:14502"/>
    </physiologicalReaction>
</comment>
<evidence type="ECO:0000256" key="9">
    <source>
        <dbReference type="ARBA" id="ARBA00048780"/>
    </source>
</evidence>
<dbReference type="SUPFAM" id="SSF53383">
    <property type="entry name" value="PLP-dependent transferases"/>
    <property type="match status" value="1"/>
</dbReference>
<accession>L0S053</accession>
<sequence length="396" mass="43754">MSSNEHKFATKAVHAGQHGDPVTGAVVSPMFMTSTYEYTPEKMARYLAGDKKGIFTYGRSRNPTQNELQNKICALSGGEAALVTASGMSAISLALLSCVHSGDHVISCSTVYSGTYNLFTKIFEELNIEVTFLEEMTEEALEKALKPNTKVLYAESVYNPTLVVSDLKFIAEWAKSKGVISMIDNTFMSPYLLRPLEYGIDVVVHSTTKYLNGHGDLIGGVIISNKDFIENIRSSIYQELGPTPSPFSCWLMLRGMKTLHIRMREHCSNAMTIAKWLEKQDKIEKVIYPGLESHPQHELAKKQFGAKGYGGMVSFVVKGGMEGATRFISNIKLAKYCVSLGDLDTMIQQPATMTHGKISPTERERMGIPDGMIRLSVGIEDSEDIIHDLEQALESV</sequence>
<dbReference type="CDD" id="cd00614">
    <property type="entry name" value="CGS_like"/>
    <property type="match status" value="1"/>
</dbReference>
<comment type="cofactor">
    <cofactor evidence="1 12">
        <name>pyridoxal 5'-phosphate</name>
        <dbReference type="ChEBI" id="CHEBI:597326"/>
    </cofactor>
</comment>
<dbReference type="EC" id="4.4.1.2" evidence="7"/>
<dbReference type="Proteomes" id="UP000010802">
    <property type="component" value="Chromosome"/>
</dbReference>
<dbReference type="AlphaFoldDB" id="F4LUR9"/>
<evidence type="ECO:0000256" key="11">
    <source>
        <dbReference type="PIRSR" id="PIRSR001434-2"/>
    </source>
</evidence>
<dbReference type="PATRIC" id="fig|1209989.3.peg.509"/>
<keyword evidence="5 11" id="KW-0663">Pyridoxal phosphate</keyword>
<dbReference type="KEGG" id="tep:TepRe1_0438"/>
<dbReference type="GO" id="GO:0047982">
    <property type="term" value="F:homocysteine desulfhydrase activity"/>
    <property type="evidence" value="ECO:0007669"/>
    <property type="project" value="UniProtKB-EC"/>
</dbReference>
<protein>
    <recommendedName>
        <fullName evidence="4">L-methionine gamma-lyase</fullName>
        <ecNumber evidence="3">4.4.1.11</ecNumber>
        <ecNumber evidence="7">4.4.1.2</ecNumber>
    </recommendedName>
    <alternativeName>
        <fullName evidence="8">Homocysteine desulfhydrase</fullName>
    </alternativeName>
</protein>
<evidence type="ECO:0000313" key="14">
    <source>
        <dbReference type="Proteomes" id="UP000010802"/>
    </source>
</evidence>
<evidence type="ECO:0000256" key="10">
    <source>
        <dbReference type="ARBA" id="ARBA00052699"/>
    </source>
</evidence>
<dbReference type="RefSeq" id="WP_013777560.1">
    <property type="nucleotide sequence ID" value="NC_015519.1"/>
</dbReference>
<reference evidence="14" key="1">
    <citation type="journal article" date="2013" name="Genome Announc.">
        <title>First genome sequence of a syntrophic acetate-oxidizing bacterium, Tepidanaerobacter acetatoxydans strain Re1.</title>
        <authorList>
            <person name="Manzoor S."/>
            <person name="Bongcam-Rudloff E."/>
            <person name="Schnurer A."/>
            <person name="Muller B."/>
        </authorList>
    </citation>
    <scope>NUCLEOTIDE SEQUENCE [LARGE SCALE GENOMIC DNA]</scope>
    <source>
        <strain evidence="14">Re1</strain>
    </source>
</reference>
<dbReference type="KEGG" id="tae:TepiRe1_0485"/>
<evidence type="ECO:0000256" key="6">
    <source>
        <dbReference type="ARBA" id="ARBA00023239"/>
    </source>
</evidence>
<accession>F4LUR9</accession>
<feature type="modified residue" description="N6-(pyridoxal phosphate)lysine" evidence="11">
    <location>
        <position position="209"/>
    </location>
</feature>
<evidence type="ECO:0000256" key="3">
    <source>
        <dbReference type="ARBA" id="ARBA00012222"/>
    </source>
</evidence>
<dbReference type="Gene3D" id="3.40.640.10">
    <property type="entry name" value="Type I PLP-dependent aspartate aminotransferase-like (Major domain)"/>
    <property type="match status" value="1"/>
</dbReference>
<dbReference type="PANTHER" id="PTHR11808:SF80">
    <property type="entry name" value="CYSTATHIONINE GAMMA-LYASE"/>
    <property type="match status" value="1"/>
</dbReference>
<proteinExistence type="inferred from homology"/>
<dbReference type="InterPro" id="IPR000277">
    <property type="entry name" value="Cys/Met-Metab_PyrdxlP-dep_enz"/>
</dbReference>
<name>F4LUR9_TEPAE</name>
<keyword evidence="6 13" id="KW-0456">Lyase</keyword>
<dbReference type="STRING" id="1209989.TepRe1_0438"/>
<comment type="catalytic activity">
    <reaction evidence="10">
        <text>L-methionine + H2O = methanethiol + 2-oxobutanoate + NH4(+)</text>
        <dbReference type="Rhea" id="RHEA:23800"/>
        <dbReference type="ChEBI" id="CHEBI:15377"/>
        <dbReference type="ChEBI" id="CHEBI:16007"/>
        <dbReference type="ChEBI" id="CHEBI:16763"/>
        <dbReference type="ChEBI" id="CHEBI:28938"/>
        <dbReference type="ChEBI" id="CHEBI:57844"/>
        <dbReference type="EC" id="4.4.1.11"/>
    </reaction>
    <physiologicalReaction direction="left-to-right" evidence="10">
        <dbReference type="Rhea" id="RHEA:23801"/>
    </physiologicalReaction>
</comment>
<evidence type="ECO:0000256" key="5">
    <source>
        <dbReference type="ARBA" id="ARBA00022898"/>
    </source>
</evidence>
<dbReference type="FunFam" id="3.40.640.10:FF:000046">
    <property type="entry name" value="Cystathionine gamma-lyase"/>
    <property type="match status" value="1"/>
</dbReference>
<dbReference type="OrthoDB" id="9780685at2"/>
<dbReference type="Gene3D" id="3.90.1150.10">
    <property type="entry name" value="Aspartate Aminotransferase, domain 1"/>
    <property type="match status" value="1"/>
</dbReference>
<dbReference type="GO" id="GO:0005737">
    <property type="term" value="C:cytoplasm"/>
    <property type="evidence" value="ECO:0007669"/>
    <property type="project" value="TreeGrafter"/>
</dbReference>
<evidence type="ECO:0000256" key="8">
    <source>
        <dbReference type="ARBA" id="ARBA00047199"/>
    </source>
</evidence>
<dbReference type="Pfam" id="PF01053">
    <property type="entry name" value="Cys_Met_Meta_PP"/>
    <property type="match status" value="1"/>
</dbReference>
<dbReference type="GO" id="GO:0019346">
    <property type="term" value="P:transsulfuration"/>
    <property type="evidence" value="ECO:0007669"/>
    <property type="project" value="InterPro"/>
</dbReference>
<dbReference type="EC" id="4.4.1.11" evidence="3"/>
<dbReference type="HOGENOM" id="CLU_018986_2_0_9"/>
<dbReference type="PANTHER" id="PTHR11808">
    <property type="entry name" value="TRANS-SULFURATION ENZYME FAMILY MEMBER"/>
    <property type="match status" value="1"/>
</dbReference>
<dbReference type="eggNOG" id="COG0626">
    <property type="taxonomic scope" value="Bacteria"/>
</dbReference>
<organism evidence="13 14">
    <name type="scientific">Tepidanaerobacter acetatoxydans (strain DSM 21804 / JCM 16047 / Re1)</name>
    <dbReference type="NCBI Taxonomy" id="1209989"/>
    <lineage>
        <taxon>Bacteria</taxon>
        <taxon>Bacillati</taxon>
        <taxon>Bacillota</taxon>
        <taxon>Clostridia</taxon>
        <taxon>Thermosediminibacterales</taxon>
        <taxon>Tepidanaerobacteraceae</taxon>
        <taxon>Tepidanaerobacter</taxon>
    </lineage>
</organism>
<evidence type="ECO:0000256" key="2">
    <source>
        <dbReference type="ARBA" id="ARBA00008667"/>
    </source>
</evidence>
<keyword evidence="14" id="KW-1185">Reference proteome</keyword>
<evidence type="ECO:0000256" key="4">
    <source>
        <dbReference type="ARBA" id="ARBA00019040"/>
    </source>
</evidence>
<dbReference type="InterPro" id="IPR015421">
    <property type="entry name" value="PyrdxlP-dep_Trfase_major"/>
</dbReference>
<evidence type="ECO:0000256" key="1">
    <source>
        <dbReference type="ARBA" id="ARBA00001933"/>
    </source>
</evidence>
<evidence type="ECO:0000256" key="12">
    <source>
        <dbReference type="RuleBase" id="RU362118"/>
    </source>
</evidence>
<evidence type="ECO:0000313" key="13">
    <source>
        <dbReference type="EMBL" id="CCP25162.1"/>
    </source>
</evidence>
<dbReference type="InterPro" id="IPR054542">
    <property type="entry name" value="Cys_met_metab_PP"/>
</dbReference>
<evidence type="ECO:0000256" key="7">
    <source>
        <dbReference type="ARBA" id="ARBA00047175"/>
    </source>
</evidence>
<dbReference type="PROSITE" id="PS00868">
    <property type="entry name" value="CYS_MET_METAB_PP"/>
    <property type="match status" value="1"/>
</dbReference>
<gene>
    <name evidence="13" type="primary">cysA</name>
    <name evidence="13" type="ordered locus">TEPIRE1_0485</name>
</gene>
<dbReference type="GO" id="GO:0030170">
    <property type="term" value="F:pyridoxal phosphate binding"/>
    <property type="evidence" value="ECO:0007669"/>
    <property type="project" value="InterPro"/>
</dbReference>
<dbReference type="PIRSF" id="PIRSF001434">
    <property type="entry name" value="CGS"/>
    <property type="match status" value="1"/>
</dbReference>